<dbReference type="RefSeq" id="XP_013237852.1">
    <property type="nucleotide sequence ID" value="XM_013382398.1"/>
</dbReference>
<evidence type="ECO:0000259" key="1">
    <source>
        <dbReference type="Pfam" id="PF09825"/>
    </source>
</evidence>
<dbReference type="Gene3D" id="3.40.50.880">
    <property type="match status" value="1"/>
</dbReference>
<reference evidence="2 3" key="1">
    <citation type="submission" date="2014-04" db="EMBL/GenBank/DDBJ databases">
        <title>A new species of microsporidia sheds light on the evolution of extreme parasitism.</title>
        <authorList>
            <person name="Haag K.L."/>
            <person name="James T.Y."/>
            <person name="Larsson R."/>
            <person name="Schaer T.M."/>
            <person name="Refardt D."/>
            <person name="Pombert J.-F."/>
            <person name="Ebert D."/>
        </authorList>
    </citation>
    <scope>NUCLEOTIDE SEQUENCE [LARGE SCALE GENOMIC DNA]</scope>
    <source>
        <strain evidence="2 3">UGP3</strain>
        <tissue evidence="2">Spores</tissue>
    </source>
</reference>
<accession>A0A098VR73</accession>
<dbReference type="OrthoDB" id="10250105at2759"/>
<dbReference type="EMBL" id="JMKJ01000288">
    <property type="protein sequence ID" value="KGG51425.1"/>
    <property type="molecule type" value="Genomic_DNA"/>
</dbReference>
<protein>
    <recommendedName>
        <fullName evidence="1">Biotin-protein ligase N-terminal domain-containing protein</fullName>
    </recommendedName>
</protein>
<dbReference type="HOGENOM" id="CLU_1245661_0_0_1"/>
<organism evidence="2 3">
    <name type="scientific">Mitosporidium daphniae</name>
    <dbReference type="NCBI Taxonomy" id="1485682"/>
    <lineage>
        <taxon>Eukaryota</taxon>
        <taxon>Fungi</taxon>
        <taxon>Fungi incertae sedis</taxon>
        <taxon>Microsporidia</taxon>
        <taxon>Mitosporidium</taxon>
    </lineage>
</organism>
<keyword evidence="3" id="KW-1185">Reference proteome</keyword>
<dbReference type="InterPro" id="IPR029062">
    <property type="entry name" value="Class_I_gatase-like"/>
</dbReference>
<dbReference type="InterPro" id="IPR019197">
    <property type="entry name" value="Biotin-prot_ligase_N"/>
</dbReference>
<dbReference type="VEuPathDB" id="MicrosporidiaDB:DI09_35p130"/>
<proteinExistence type="predicted"/>
<dbReference type="GeneID" id="25259675"/>
<feature type="domain" description="Biotin-protein ligase N-terminal" evidence="1">
    <location>
        <begin position="6"/>
        <end position="204"/>
    </location>
</feature>
<dbReference type="SUPFAM" id="SSF52317">
    <property type="entry name" value="Class I glutamine amidotransferase-like"/>
    <property type="match status" value="1"/>
</dbReference>
<dbReference type="Proteomes" id="UP000029725">
    <property type="component" value="Unassembled WGS sequence"/>
</dbReference>
<comment type="caution">
    <text evidence="2">The sequence shown here is derived from an EMBL/GenBank/DDBJ whole genome shotgun (WGS) entry which is preliminary data.</text>
</comment>
<name>A0A098VR73_9MICR</name>
<sequence>MPLTTAEMNSNEHWYNSSSTSFFIIPGGRDQPFVQDFSGRNLDNLKKYLTTGGIYIGICAGAYVASSFIRFEEGNSPYEVIGPRWNLVPCVAVGSLFPGTFHYNYPMVGDEISAERSEQQVKVPTAIRLDHEMPSLYCTDTVSIWSDLGFLAHYNGGPHFQDIRFPCHIHAWYDMAGEMLPAVVSSTYGQGSVFLFGFHIENRAPISDLNLRVAFCRSMLLK</sequence>
<dbReference type="Pfam" id="PF09825">
    <property type="entry name" value="BPL_N"/>
    <property type="match status" value="1"/>
</dbReference>
<evidence type="ECO:0000313" key="2">
    <source>
        <dbReference type="EMBL" id="KGG51425.1"/>
    </source>
</evidence>
<evidence type="ECO:0000313" key="3">
    <source>
        <dbReference type="Proteomes" id="UP000029725"/>
    </source>
</evidence>
<dbReference type="AlphaFoldDB" id="A0A098VR73"/>
<gene>
    <name evidence="2" type="ORF">DI09_35p130</name>
</gene>